<keyword evidence="14" id="KW-1185">Reference proteome</keyword>
<dbReference type="Gene3D" id="1.10.490.10">
    <property type="entry name" value="Globins"/>
    <property type="match status" value="1"/>
</dbReference>
<evidence type="ECO:0000256" key="5">
    <source>
        <dbReference type="ARBA" id="ARBA00022679"/>
    </source>
</evidence>
<dbReference type="InterPro" id="IPR012292">
    <property type="entry name" value="Globin/Proto"/>
</dbReference>
<evidence type="ECO:0000256" key="8">
    <source>
        <dbReference type="ARBA" id="ARBA00022842"/>
    </source>
</evidence>
<evidence type="ECO:0000313" key="13">
    <source>
        <dbReference type="EMBL" id="MFC2973362.1"/>
    </source>
</evidence>
<dbReference type="EC" id="2.7.7.65" evidence="2"/>
<dbReference type="InterPro" id="IPR009050">
    <property type="entry name" value="Globin-like_sf"/>
</dbReference>
<dbReference type="InterPro" id="IPR039435">
    <property type="entry name" value="DosC_GS"/>
</dbReference>
<keyword evidence="5 13" id="KW-0808">Transferase</keyword>
<comment type="catalytic activity">
    <reaction evidence="11">
        <text>2 GTP = 3',3'-c-di-GMP + 2 diphosphate</text>
        <dbReference type="Rhea" id="RHEA:24898"/>
        <dbReference type="ChEBI" id="CHEBI:33019"/>
        <dbReference type="ChEBI" id="CHEBI:37565"/>
        <dbReference type="ChEBI" id="CHEBI:58805"/>
        <dbReference type="EC" id="2.7.7.65"/>
    </reaction>
</comment>
<gene>
    <name evidence="13" type="ORF">ACFOJE_14225</name>
</gene>
<comment type="caution">
    <text evidence="13">The sequence shown here is derived from an EMBL/GenBank/DDBJ whole genome shotgun (WGS) entry which is preliminary data.</text>
</comment>
<keyword evidence="9" id="KW-0408">Iron</keyword>
<dbReference type="SUPFAM" id="SSF46458">
    <property type="entry name" value="Globin-like"/>
    <property type="match status" value="1"/>
</dbReference>
<dbReference type="GO" id="GO:0052621">
    <property type="term" value="F:diguanylate cyclase activity"/>
    <property type="evidence" value="ECO:0007669"/>
    <property type="project" value="UniProtKB-EC"/>
</dbReference>
<sequence>MSSITPEQQALEWQRLIEQFPPEVTARVKELTGTHQAELAVFFYEQMLEDHDAREFLSHDQVKNRLEHSMREWIGSLFPESPDRERLLALIAQQKKIGEIHARINIPVHLVLRGARHLKNRYTALLHQQGLDDNDRLGAIRLVTQVIDLAMEIMCGAYSNAHDRHSRQEEGYRLFSVMQNIGNERERQRAALLDWENQVMFALASAHGAVQLAKLSMSEFGLWFQHKGAYAFEGTSEAVRILESMEHIDSALLPTFTDLATEGGERFGRLRDLREQTKLILFHLDNLFSEMHELEGGRDALTRMLNRKFLSVVMGKEVAYAQHSGRAFAALLIDIDHFKSINDSLGHEAGDHVLQQVATLLSNNCRGGDYVFRLGGEEFLVVLVDINANSALGVAEKLRRQIEQERFQLPGNQTLQLSVSIGLALHDGHPDYQHTLRRADEALYAAKHGGRNRVVVAKAR</sequence>
<organism evidence="13 14">
    <name type="scientific">Azotobacter bryophylli</name>
    <dbReference type="NCBI Taxonomy" id="1986537"/>
    <lineage>
        <taxon>Bacteria</taxon>
        <taxon>Pseudomonadati</taxon>
        <taxon>Pseudomonadota</taxon>
        <taxon>Gammaproteobacteria</taxon>
        <taxon>Pseudomonadales</taxon>
        <taxon>Pseudomonadaceae</taxon>
        <taxon>Azotobacter</taxon>
    </lineage>
</organism>
<dbReference type="PANTHER" id="PTHR45138:SF9">
    <property type="entry name" value="DIGUANYLATE CYCLASE DGCM-RELATED"/>
    <property type="match status" value="1"/>
</dbReference>
<dbReference type="InterPro" id="IPR029787">
    <property type="entry name" value="Nucleotide_cyclase"/>
</dbReference>
<name>A0ABV7AXQ8_9GAMM</name>
<keyword evidence="4" id="KW-0349">Heme</keyword>
<keyword evidence="7" id="KW-0547">Nucleotide-binding</keyword>
<reference evidence="14" key="1">
    <citation type="journal article" date="2019" name="Int. J. Syst. Evol. Microbiol.">
        <title>The Global Catalogue of Microorganisms (GCM) 10K type strain sequencing project: providing services to taxonomists for standard genome sequencing and annotation.</title>
        <authorList>
            <consortium name="The Broad Institute Genomics Platform"/>
            <consortium name="The Broad Institute Genome Sequencing Center for Infectious Disease"/>
            <person name="Wu L."/>
            <person name="Ma J."/>
        </authorList>
    </citation>
    <scope>NUCLEOTIDE SEQUENCE [LARGE SCALE GENOMIC DNA]</scope>
    <source>
        <strain evidence="14">KCTC 62195</strain>
    </source>
</reference>
<dbReference type="InterPro" id="IPR044398">
    <property type="entry name" value="Globin-sensor_dom"/>
</dbReference>
<dbReference type="Pfam" id="PF00990">
    <property type="entry name" value="GGDEF"/>
    <property type="match status" value="1"/>
</dbReference>
<accession>A0ABV7AXQ8</accession>
<dbReference type="Pfam" id="PF11563">
    <property type="entry name" value="Protoglobin"/>
    <property type="match status" value="1"/>
</dbReference>
<dbReference type="Gene3D" id="3.30.70.270">
    <property type="match status" value="1"/>
</dbReference>
<keyword evidence="13" id="KW-0548">Nucleotidyltransferase</keyword>
<dbReference type="PANTHER" id="PTHR45138">
    <property type="entry name" value="REGULATORY COMPONENTS OF SENSORY TRANSDUCTION SYSTEM"/>
    <property type="match status" value="1"/>
</dbReference>
<dbReference type="RefSeq" id="WP_377815047.1">
    <property type="nucleotide sequence ID" value="NZ_JBHRSJ010000029.1"/>
</dbReference>
<dbReference type="Proteomes" id="UP001595457">
    <property type="component" value="Unassembled WGS sequence"/>
</dbReference>
<keyword evidence="6" id="KW-0479">Metal-binding</keyword>
<evidence type="ECO:0000313" key="14">
    <source>
        <dbReference type="Proteomes" id="UP001595457"/>
    </source>
</evidence>
<feature type="domain" description="GGDEF" evidence="12">
    <location>
        <begin position="326"/>
        <end position="459"/>
    </location>
</feature>
<keyword evidence="8" id="KW-0460">Magnesium</keyword>
<dbReference type="NCBIfam" id="TIGR00254">
    <property type="entry name" value="GGDEF"/>
    <property type="match status" value="1"/>
</dbReference>
<evidence type="ECO:0000256" key="11">
    <source>
        <dbReference type="ARBA" id="ARBA00034247"/>
    </source>
</evidence>
<dbReference type="CDD" id="cd14757">
    <property type="entry name" value="GS_EcDosC-like_GGDEF"/>
    <property type="match status" value="1"/>
</dbReference>
<dbReference type="InterPro" id="IPR043128">
    <property type="entry name" value="Rev_trsase/Diguanyl_cyclase"/>
</dbReference>
<comment type="cofactor">
    <cofactor evidence="1">
        <name>heme</name>
        <dbReference type="ChEBI" id="CHEBI:30413"/>
    </cofactor>
</comment>
<evidence type="ECO:0000256" key="3">
    <source>
        <dbReference type="ARBA" id="ARBA00015125"/>
    </source>
</evidence>
<dbReference type="SUPFAM" id="SSF55073">
    <property type="entry name" value="Nucleotide cyclase"/>
    <property type="match status" value="1"/>
</dbReference>
<dbReference type="InterPro" id="IPR048442">
    <property type="entry name" value="DosC_2nd"/>
</dbReference>
<dbReference type="EMBL" id="JBHRSJ010000029">
    <property type="protein sequence ID" value="MFC2973362.1"/>
    <property type="molecule type" value="Genomic_DNA"/>
</dbReference>
<evidence type="ECO:0000256" key="1">
    <source>
        <dbReference type="ARBA" id="ARBA00001971"/>
    </source>
</evidence>
<evidence type="ECO:0000256" key="2">
    <source>
        <dbReference type="ARBA" id="ARBA00012528"/>
    </source>
</evidence>
<dbReference type="InterPro" id="IPR050469">
    <property type="entry name" value="Diguanylate_Cyclase"/>
</dbReference>
<evidence type="ECO:0000256" key="9">
    <source>
        <dbReference type="ARBA" id="ARBA00023004"/>
    </source>
</evidence>
<protein>
    <recommendedName>
        <fullName evidence="3">Diguanylate cyclase DosC</fullName>
        <ecNumber evidence="2">2.7.7.65</ecNumber>
    </recommendedName>
    <alternativeName>
        <fullName evidence="10">Direct oxygen-sensing cyclase</fullName>
    </alternativeName>
</protein>
<proteinExistence type="predicted"/>
<evidence type="ECO:0000259" key="12">
    <source>
        <dbReference type="PROSITE" id="PS50887"/>
    </source>
</evidence>
<evidence type="ECO:0000256" key="4">
    <source>
        <dbReference type="ARBA" id="ARBA00022617"/>
    </source>
</evidence>
<evidence type="ECO:0000256" key="10">
    <source>
        <dbReference type="ARBA" id="ARBA00029839"/>
    </source>
</evidence>
<dbReference type="Pfam" id="PF21118">
    <property type="entry name" value="DosC_2nd"/>
    <property type="match status" value="1"/>
</dbReference>
<dbReference type="PROSITE" id="PS50887">
    <property type="entry name" value="GGDEF"/>
    <property type="match status" value="1"/>
</dbReference>
<dbReference type="CDD" id="cd01949">
    <property type="entry name" value="GGDEF"/>
    <property type="match status" value="1"/>
</dbReference>
<evidence type="ECO:0000256" key="7">
    <source>
        <dbReference type="ARBA" id="ARBA00022741"/>
    </source>
</evidence>
<dbReference type="SMART" id="SM00267">
    <property type="entry name" value="GGDEF"/>
    <property type="match status" value="1"/>
</dbReference>
<evidence type="ECO:0000256" key="6">
    <source>
        <dbReference type="ARBA" id="ARBA00022723"/>
    </source>
</evidence>
<dbReference type="InterPro" id="IPR000160">
    <property type="entry name" value="GGDEF_dom"/>
</dbReference>